<evidence type="ECO:0000313" key="1">
    <source>
        <dbReference type="EMBL" id="KAG6643577.1"/>
    </source>
</evidence>
<organism evidence="1 2">
    <name type="scientific">Carya illinoinensis</name>
    <name type="common">Pecan</name>
    <dbReference type="NCBI Taxonomy" id="32201"/>
    <lineage>
        <taxon>Eukaryota</taxon>
        <taxon>Viridiplantae</taxon>
        <taxon>Streptophyta</taxon>
        <taxon>Embryophyta</taxon>
        <taxon>Tracheophyta</taxon>
        <taxon>Spermatophyta</taxon>
        <taxon>Magnoliopsida</taxon>
        <taxon>eudicotyledons</taxon>
        <taxon>Gunneridae</taxon>
        <taxon>Pentapetalae</taxon>
        <taxon>rosids</taxon>
        <taxon>fabids</taxon>
        <taxon>Fagales</taxon>
        <taxon>Juglandaceae</taxon>
        <taxon>Carya</taxon>
    </lineage>
</organism>
<evidence type="ECO:0000313" key="2">
    <source>
        <dbReference type="Proteomes" id="UP000811609"/>
    </source>
</evidence>
<dbReference type="PANTHER" id="PTHR33710">
    <property type="entry name" value="BNAC02G09200D PROTEIN"/>
    <property type="match status" value="1"/>
</dbReference>
<comment type="caution">
    <text evidence="1">The sequence shown here is derived from an EMBL/GenBank/DDBJ whole genome shotgun (WGS) entry which is preliminary data.</text>
</comment>
<dbReference type="AlphaFoldDB" id="A0A8T1PQL6"/>
<keyword evidence="2" id="KW-1185">Reference proteome</keyword>
<name>A0A8T1PQL6_CARIL</name>
<sequence>MLCNELSGLHYLWDMPWCICGYFNTTRFPSGREGNSPLSSAMENFSRLIFDLDLPLVGGEYTWSNRRGGSRLDRFLVSSSWESHYPRVSQKRMPTVCSDHFPILLDCGGIIEAKCYFKFENMWLQVEGFVDKVRSWWHSCYFEGTPSFVLASKLRALKADLKMWNKDVFGNVEQQKKSLGKSFKP</sequence>
<gene>
    <name evidence="1" type="ORF">CIPAW_09G221600</name>
</gene>
<protein>
    <submittedName>
        <fullName evidence="1">Uncharacterized protein</fullName>
    </submittedName>
</protein>
<dbReference type="EMBL" id="CM031817">
    <property type="protein sequence ID" value="KAG6643577.1"/>
    <property type="molecule type" value="Genomic_DNA"/>
</dbReference>
<dbReference type="Proteomes" id="UP000811609">
    <property type="component" value="Chromosome 9"/>
</dbReference>
<reference evidence="1" key="1">
    <citation type="submission" date="2020-12" db="EMBL/GenBank/DDBJ databases">
        <title>WGS assembly of Carya illinoinensis cv. Pawnee.</title>
        <authorList>
            <person name="Platts A."/>
            <person name="Shu S."/>
            <person name="Wright S."/>
            <person name="Barry K."/>
            <person name="Edger P."/>
            <person name="Pires J.C."/>
            <person name="Schmutz J."/>
        </authorList>
    </citation>
    <scope>NUCLEOTIDE SEQUENCE</scope>
    <source>
        <tissue evidence="1">Leaf</tissue>
    </source>
</reference>
<accession>A0A8T1PQL6</accession>
<dbReference type="PANTHER" id="PTHR33710:SF64">
    <property type="entry name" value="ENDONUCLEASE_EXONUCLEASE_PHOSPHATASE DOMAIN-CONTAINING PROTEIN"/>
    <property type="match status" value="1"/>
</dbReference>
<proteinExistence type="predicted"/>